<evidence type="ECO:0000313" key="3">
    <source>
        <dbReference type="Proteomes" id="UP001501721"/>
    </source>
</evidence>
<evidence type="ECO:0000313" key="2">
    <source>
        <dbReference type="EMBL" id="GAA2485528.1"/>
    </source>
</evidence>
<sequence>MRGQVFAELPMSLLAATTDPLHVALCDRQVPTTPEPPRCGDRPAAASESRPVGGGTVASGGTGRPSRDKAEPNGSRAAQVCLRGACRPQSASGRDVATRRPAGTGRAMLGKAHSYVVR</sequence>
<evidence type="ECO:0008006" key="4">
    <source>
        <dbReference type="Google" id="ProtNLM"/>
    </source>
</evidence>
<evidence type="ECO:0000256" key="1">
    <source>
        <dbReference type="SAM" id="MobiDB-lite"/>
    </source>
</evidence>
<feature type="compositionally biased region" description="Gly residues" evidence="1">
    <location>
        <begin position="52"/>
        <end position="63"/>
    </location>
</feature>
<reference evidence="2 3" key="1">
    <citation type="journal article" date="2019" name="Int. J. Syst. Evol. Microbiol.">
        <title>The Global Catalogue of Microorganisms (GCM) 10K type strain sequencing project: providing services to taxonomists for standard genome sequencing and annotation.</title>
        <authorList>
            <consortium name="The Broad Institute Genomics Platform"/>
            <consortium name="The Broad Institute Genome Sequencing Center for Infectious Disease"/>
            <person name="Wu L."/>
            <person name="Ma J."/>
        </authorList>
    </citation>
    <scope>NUCLEOTIDE SEQUENCE [LARGE SCALE GENOMIC DNA]</scope>
    <source>
        <strain evidence="2 3">JCM 6923</strain>
    </source>
</reference>
<dbReference type="EMBL" id="BAAATL010000014">
    <property type="protein sequence ID" value="GAA2485528.1"/>
    <property type="molecule type" value="Genomic_DNA"/>
</dbReference>
<accession>A0ABN3LJK7</accession>
<keyword evidence="3" id="KW-1185">Reference proteome</keyword>
<proteinExistence type="predicted"/>
<name>A0ABN3LJK7_9ACTN</name>
<gene>
    <name evidence="2" type="ORF">GCM10010422_34060</name>
</gene>
<protein>
    <recommendedName>
        <fullName evidence="4">Secreted protein</fullName>
    </recommendedName>
</protein>
<comment type="caution">
    <text evidence="2">The sequence shown here is derived from an EMBL/GenBank/DDBJ whole genome shotgun (WGS) entry which is preliminary data.</text>
</comment>
<feature type="region of interest" description="Disordered" evidence="1">
    <location>
        <begin position="29"/>
        <end position="118"/>
    </location>
</feature>
<dbReference type="Proteomes" id="UP001501721">
    <property type="component" value="Unassembled WGS sequence"/>
</dbReference>
<organism evidence="2 3">
    <name type="scientific">Streptomyces graminearus</name>
    <dbReference type="NCBI Taxonomy" id="284030"/>
    <lineage>
        <taxon>Bacteria</taxon>
        <taxon>Bacillati</taxon>
        <taxon>Actinomycetota</taxon>
        <taxon>Actinomycetes</taxon>
        <taxon>Kitasatosporales</taxon>
        <taxon>Streptomycetaceae</taxon>
        <taxon>Streptomyces</taxon>
    </lineage>
</organism>